<feature type="domain" description="UPF0033" evidence="1">
    <location>
        <begin position="7"/>
        <end position="31"/>
    </location>
</feature>
<dbReference type="EMBL" id="FMWL01000007">
    <property type="protein sequence ID" value="SCZ79415.1"/>
    <property type="molecule type" value="Genomic_DNA"/>
</dbReference>
<dbReference type="RefSeq" id="WP_092590571.1">
    <property type="nucleotide sequence ID" value="NZ_FMWL01000007.1"/>
</dbReference>
<dbReference type="Pfam" id="PF01206">
    <property type="entry name" value="TusA"/>
    <property type="match status" value="1"/>
</dbReference>
<dbReference type="PROSITE" id="PS01148">
    <property type="entry name" value="UPF0033"/>
    <property type="match status" value="1"/>
</dbReference>
<dbReference type="SUPFAM" id="SSF64307">
    <property type="entry name" value="SirA-like"/>
    <property type="match status" value="1"/>
</dbReference>
<dbReference type="InterPro" id="IPR001455">
    <property type="entry name" value="TusA-like"/>
</dbReference>
<dbReference type="InterPro" id="IPR036868">
    <property type="entry name" value="TusA-like_sf"/>
</dbReference>
<gene>
    <name evidence="2" type="ORF">SAMN03080599_01742</name>
</gene>
<evidence type="ECO:0000259" key="1">
    <source>
        <dbReference type="PROSITE" id="PS01148"/>
    </source>
</evidence>
<keyword evidence="2" id="KW-0808">Transferase</keyword>
<dbReference type="STRING" id="1120920.SAMN03080599_01742"/>
<dbReference type="AlphaFoldDB" id="A0A1G5RZ41"/>
<protein>
    <submittedName>
        <fullName evidence="2">TusA-related sulfurtransferase</fullName>
    </submittedName>
</protein>
<dbReference type="OrthoDB" id="9801500at2"/>
<dbReference type="GO" id="GO:0016740">
    <property type="term" value="F:transferase activity"/>
    <property type="evidence" value="ECO:0007669"/>
    <property type="project" value="UniProtKB-KW"/>
</dbReference>
<dbReference type="CDD" id="cd00291">
    <property type="entry name" value="SirA_YedF_YeeD"/>
    <property type="match status" value="1"/>
</dbReference>
<name>A0A1G5RZ41_9FIRM</name>
<evidence type="ECO:0000313" key="2">
    <source>
        <dbReference type="EMBL" id="SCZ79415.1"/>
    </source>
</evidence>
<dbReference type="Proteomes" id="UP000199208">
    <property type="component" value="Unassembled WGS sequence"/>
</dbReference>
<sequence>MPIDGKIDCFGDICPVPLIKLERALKNIGPGDSVTLVTDHSCVPESVMDKFGKQRLQIDSDEVMNGIWEITVTKCHQE</sequence>
<reference evidence="2 3" key="1">
    <citation type="submission" date="2016-10" db="EMBL/GenBank/DDBJ databases">
        <authorList>
            <person name="de Groot N.N."/>
        </authorList>
    </citation>
    <scope>NUCLEOTIDE SEQUENCE [LARGE SCALE GENOMIC DNA]</scope>
    <source>
        <strain evidence="2 3">DSM 2784</strain>
    </source>
</reference>
<evidence type="ECO:0000313" key="3">
    <source>
        <dbReference type="Proteomes" id="UP000199208"/>
    </source>
</evidence>
<dbReference type="Gene3D" id="3.30.110.40">
    <property type="entry name" value="TusA-like domain"/>
    <property type="match status" value="1"/>
</dbReference>
<organism evidence="2 3">
    <name type="scientific">Acidaminobacter hydrogenoformans DSM 2784</name>
    <dbReference type="NCBI Taxonomy" id="1120920"/>
    <lineage>
        <taxon>Bacteria</taxon>
        <taxon>Bacillati</taxon>
        <taxon>Bacillota</taxon>
        <taxon>Clostridia</taxon>
        <taxon>Peptostreptococcales</taxon>
        <taxon>Acidaminobacteraceae</taxon>
        <taxon>Acidaminobacter</taxon>
    </lineage>
</organism>
<proteinExistence type="predicted"/>
<accession>A0A1G5RZ41</accession>
<keyword evidence="3" id="KW-1185">Reference proteome</keyword>